<dbReference type="AlphaFoldDB" id="A0A840TWI2"/>
<keyword evidence="3" id="KW-1185">Reference proteome</keyword>
<keyword evidence="1" id="KW-0732">Signal</keyword>
<evidence type="ECO:0000313" key="3">
    <source>
        <dbReference type="Proteomes" id="UP000557307"/>
    </source>
</evidence>
<dbReference type="Gene3D" id="2.70.98.60">
    <property type="entry name" value="alpha-galactosidase from lactobacil brevis"/>
    <property type="match status" value="1"/>
</dbReference>
<reference evidence="2 3" key="1">
    <citation type="submission" date="2020-08" db="EMBL/GenBank/DDBJ databases">
        <title>Genomic Encyclopedia of Type Strains, Phase IV (KMG-IV): sequencing the most valuable type-strain genomes for metagenomic binning, comparative biology and taxonomic classification.</title>
        <authorList>
            <person name="Goeker M."/>
        </authorList>
    </citation>
    <scope>NUCLEOTIDE SEQUENCE [LARGE SCALE GENOMIC DNA]</scope>
    <source>
        <strain evidence="2 3">DSM 105074</strain>
    </source>
</reference>
<dbReference type="InterPro" id="IPR038417">
    <property type="entry name" value="Alpga-gal_N_sf"/>
</dbReference>
<gene>
    <name evidence="2" type="ORF">HNQ92_002691</name>
</gene>
<accession>A0A840TWI2</accession>
<dbReference type="RefSeq" id="WP_184174474.1">
    <property type="nucleotide sequence ID" value="NZ_JACHGF010000003.1"/>
</dbReference>
<evidence type="ECO:0008006" key="4">
    <source>
        <dbReference type="Google" id="ProtNLM"/>
    </source>
</evidence>
<comment type="caution">
    <text evidence="2">The sequence shown here is derived from an EMBL/GenBank/DDBJ whole genome shotgun (WGS) entry which is preliminary data.</text>
</comment>
<proteinExistence type="predicted"/>
<dbReference type="Proteomes" id="UP000557307">
    <property type="component" value="Unassembled WGS sequence"/>
</dbReference>
<evidence type="ECO:0000256" key="1">
    <source>
        <dbReference type="SAM" id="SignalP"/>
    </source>
</evidence>
<feature type="signal peptide" evidence="1">
    <location>
        <begin position="1"/>
        <end position="19"/>
    </location>
</feature>
<name>A0A840TWI2_9BACT</name>
<evidence type="ECO:0000313" key="2">
    <source>
        <dbReference type="EMBL" id="MBB5284548.1"/>
    </source>
</evidence>
<organism evidence="2 3">
    <name type="scientific">Rhabdobacter roseus</name>
    <dbReference type="NCBI Taxonomy" id="1655419"/>
    <lineage>
        <taxon>Bacteria</taxon>
        <taxon>Pseudomonadati</taxon>
        <taxon>Bacteroidota</taxon>
        <taxon>Cytophagia</taxon>
        <taxon>Cytophagales</taxon>
        <taxon>Cytophagaceae</taxon>
        <taxon>Rhabdobacter</taxon>
    </lineage>
</organism>
<sequence>MKFSLFTLLLLTWGSTCGAQRLASSLAKLPPYPQQKVPADWLLGTQKYPAGIYQSSGGKEVVLSNGLIKRRIRLTPNAATIDYQNLSTGEQLVRSVRPEARLTIGGQTYAVGGLYGQTEHAYLREEWVAGFTASTSDFQVVDLSVASLRPYFPWKPTTWTMNPNQPGGQVLTLVFASERPELRGIRVQVHYELYDDIPVLCKWVSVENNRPQAIRVEQVVSEILATPEEESAVVGTPEQMKKPQRIYIENNYAFNNAMRYELSDQATHWKRDSSYTSQVNYYFDTPCLLEIYPSFGMSAEVPPGQVLRSIRTQELLLDSYDRERNGLARRRMYRTVVPWTTQNPMFMHLISTDPATVRSTIDQCVETGYEMVILSFGSGLNMEDTSAANLAKFKALADYAHQRGIKLGGYSLFSSRRIDDETDVIDPKTGLPNKGAFFGHAPCLASRWGIDYLEKLKIFISQTGFDLLEHDGPYPGDVCASTTHPGHRGLSDSQWVQMEMQKGFYRWLNERGVYINAPDWYFMDGTHKIALGYREVNFSLSREQQKILNRQNIYDGTWEKTPSMGWGFVPLTKYQGGGPEAVLEPLHEHLKDYRQLMMQYYGAGIQACYRGPRLYDTDDTKRTVQEVVQWYKKYRMILNADLLHLRRPDGRDWDGILHVSSELPQKGLAMLYNPRREKIIRTIKLPLYYTGLSTKARVRVQEGTFKEYTLNRNYEIEVPVEIPAEGYTWLVIE</sequence>
<feature type="chain" id="PRO_5032645503" description="Alpha-galactosidase" evidence="1">
    <location>
        <begin position="20"/>
        <end position="733"/>
    </location>
</feature>
<protein>
    <recommendedName>
        <fullName evidence="4">Alpha-galactosidase</fullName>
    </recommendedName>
</protein>
<dbReference type="EMBL" id="JACHGF010000003">
    <property type="protein sequence ID" value="MBB5284548.1"/>
    <property type="molecule type" value="Genomic_DNA"/>
</dbReference>